<keyword evidence="5 12" id="KW-0812">Transmembrane</keyword>
<gene>
    <name evidence="14" type="ORF">P9989_13390</name>
</gene>
<protein>
    <submittedName>
        <fullName evidence="14">Site-2 protease family protein</fullName>
    </submittedName>
</protein>
<keyword evidence="9 12" id="KW-1133">Transmembrane helix</keyword>
<dbReference type="InterPro" id="IPR008915">
    <property type="entry name" value="Peptidase_M50"/>
</dbReference>
<dbReference type="Pfam" id="PF02163">
    <property type="entry name" value="Peptidase_M50"/>
    <property type="match status" value="2"/>
</dbReference>
<evidence type="ECO:0000259" key="13">
    <source>
        <dbReference type="Pfam" id="PF02163"/>
    </source>
</evidence>
<keyword evidence="15" id="KW-1185">Reference proteome</keyword>
<dbReference type="GO" id="GO:0008233">
    <property type="term" value="F:peptidase activity"/>
    <property type="evidence" value="ECO:0007669"/>
    <property type="project" value="UniProtKB-KW"/>
</dbReference>
<evidence type="ECO:0000256" key="9">
    <source>
        <dbReference type="ARBA" id="ARBA00022989"/>
    </source>
</evidence>
<dbReference type="EMBL" id="CP121671">
    <property type="protein sequence ID" value="WFT76978.1"/>
    <property type="molecule type" value="Genomic_DNA"/>
</dbReference>
<evidence type="ECO:0000256" key="8">
    <source>
        <dbReference type="ARBA" id="ARBA00022833"/>
    </source>
</evidence>
<feature type="transmembrane region" description="Helical" evidence="12">
    <location>
        <begin position="143"/>
        <end position="160"/>
    </location>
</feature>
<evidence type="ECO:0000256" key="11">
    <source>
        <dbReference type="ARBA" id="ARBA00023136"/>
    </source>
</evidence>
<feature type="transmembrane region" description="Helical" evidence="12">
    <location>
        <begin position="48"/>
        <end position="70"/>
    </location>
</feature>
<feature type="domain" description="Peptidase M50" evidence="13">
    <location>
        <begin position="75"/>
        <end position="117"/>
    </location>
</feature>
<evidence type="ECO:0000313" key="14">
    <source>
        <dbReference type="EMBL" id="WFT76978.1"/>
    </source>
</evidence>
<sequence>MVALHEWGHFSTARSYGWRVSHIEFWLFGGAVVSDEHSAKPFKEQVHVILSGPLQHVWIAVLLFLLQTFIGPHPLLDTAVHYNRIILLLNLLPIWPLDGGKLLFYVLTQLISFQKSIKATLWVSFSCILSTIVILLIEERMTLAGMLLAGFLVVENSLEWKRRTFTFMRFLMYGVRRDQEHLKVKYLSIDPNTPVRRVLKNVHANRRHLYILKRKPGLYIVDEQECLRMFIEQKKTSLRMGDLPKILH</sequence>
<evidence type="ECO:0000256" key="2">
    <source>
        <dbReference type="ARBA" id="ARBA00004141"/>
    </source>
</evidence>
<proteinExistence type="inferred from homology"/>
<evidence type="ECO:0000256" key="5">
    <source>
        <dbReference type="ARBA" id="ARBA00022692"/>
    </source>
</evidence>
<evidence type="ECO:0000256" key="10">
    <source>
        <dbReference type="ARBA" id="ARBA00023049"/>
    </source>
</evidence>
<evidence type="ECO:0000256" key="7">
    <source>
        <dbReference type="ARBA" id="ARBA00022801"/>
    </source>
</evidence>
<dbReference type="PANTHER" id="PTHR39188">
    <property type="entry name" value="MEMBRANE-ASSOCIATED ZINC METALLOPROTEASE M50B"/>
    <property type="match status" value="1"/>
</dbReference>
<keyword evidence="4 14" id="KW-0645">Protease</keyword>
<keyword evidence="7" id="KW-0378">Hydrolase</keyword>
<dbReference type="GO" id="GO:0006508">
    <property type="term" value="P:proteolysis"/>
    <property type="evidence" value="ECO:0007669"/>
    <property type="project" value="UniProtKB-KW"/>
</dbReference>
<organism evidence="14 15">
    <name type="scientific">Halobacillus naozhouensis</name>
    <dbReference type="NCBI Taxonomy" id="554880"/>
    <lineage>
        <taxon>Bacteria</taxon>
        <taxon>Bacillati</taxon>
        <taxon>Bacillota</taxon>
        <taxon>Bacilli</taxon>
        <taxon>Bacillales</taxon>
        <taxon>Bacillaceae</taxon>
        <taxon>Halobacillus</taxon>
    </lineage>
</organism>
<evidence type="ECO:0000256" key="3">
    <source>
        <dbReference type="ARBA" id="ARBA00007931"/>
    </source>
</evidence>
<comment type="similarity">
    <text evidence="3">Belongs to the peptidase M50B family.</text>
</comment>
<keyword evidence="10" id="KW-0482">Metalloprotease</keyword>
<comment type="subcellular location">
    <subcellularLocation>
        <location evidence="2">Membrane</location>
        <topology evidence="2">Multi-pass membrane protein</topology>
    </subcellularLocation>
</comment>
<keyword evidence="8" id="KW-0862">Zinc</keyword>
<keyword evidence="11 12" id="KW-0472">Membrane</keyword>
<feature type="domain" description="Peptidase M50" evidence="13">
    <location>
        <begin position="2"/>
        <end position="70"/>
    </location>
</feature>
<feature type="transmembrane region" description="Helical" evidence="12">
    <location>
        <begin position="119"/>
        <end position="137"/>
    </location>
</feature>
<comment type="cofactor">
    <cofactor evidence="1">
        <name>Zn(2+)</name>
        <dbReference type="ChEBI" id="CHEBI:29105"/>
    </cofactor>
</comment>
<evidence type="ECO:0000256" key="1">
    <source>
        <dbReference type="ARBA" id="ARBA00001947"/>
    </source>
</evidence>
<feature type="transmembrane region" description="Helical" evidence="12">
    <location>
        <begin position="85"/>
        <end position="107"/>
    </location>
</feature>
<dbReference type="PANTHER" id="PTHR39188:SF3">
    <property type="entry name" value="STAGE IV SPORULATION PROTEIN FB"/>
    <property type="match status" value="1"/>
</dbReference>
<accession>A0ABY8J3B4</accession>
<dbReference type="Proteomes" id="UP001221597">
    <property type="component" value="Chromosome"/>
</dbReference>
<evidence type="ECO:0000313" key="15">
    <source>
        <dbReference type="Proteomes" id="UP001221597"/>
    </source>
</evidence>
<keyword evidence="6" id="KW-0479">Metal-binding</keyword>
<evidence type="ECO:0000256" key="12">
    <source>
        <dbReference type="SAM" id="Phobius"/>
    </source>
</evidence>
<name>A0ABY8J3B4_9BACI</name>
<evidence type="ECO:0000256" key="6">
    <source>
        <dbReference type="ARBA" id="ARBA00022723"/>
    </source>
</evidence>
<evidence type="ECO:0000256" key="4">
    <source>
        <dbReference type="ARBA" id="ARBA00022670"/>
    </source>
</evidence>
<reference evidence="14 15" key="1">
    <citation type="submission" date="2023-04" db="EMBL/GenBank/DDBJ databases">
        <title>Genome sequence of Halobacillus naozhouensis KACC 21980.</title>
        <authorList>
            <person name="Kim S."/>
            <person name="Heo J."/>
            <person name="Kwon S.-W."/>
        </authorList>
    </citation>
    <scope>NUCLEOTIDE SEQUENCE [LARGE SCALE GENOMIC DNA]</scope>
    <source>
        <strain evidence="14 15">KCTC 13234</strain>
    </source>
</reference>